<dbReference type="AlphaFoldDB" id="A0A0A0MP65"/>
<keyword evidence="2 7" id="KW-0349">Heme</keyword>
<organism evidence="8">
    <name type="scientific">Streptomyces sp. HKI0576</name>
    <dbReference type="NCBI Taxonomy" id="995841"/>
    <lineage>
        <taxon>Bacteria</taxon>
        <taxon>Bacillati</taxon>
        <taxon>Actinomycetota</taxon>
        <taxon>Actinomycetes</taxon>
        <taxon>Kitasatosporales</taxon>
        <taxon>Streptomycetaceae</taxon>
        <taxon>Streptomyces</taxon>
    </lineage>
</organism>
<dbReference type="InterPro" id="IPR017972">
    <property type="entry name" value="Cyt_P450_CS"/>
</dbReference>
<dbReference type="PROSITE" id="PS00086">
    <property type="entry name" value="CYTOCHROME_P450"/>
    <property type="match status" value="1"/>
</dbReference>
<evidence type="ECO:0000256" key="4">
    <source>
        <dbReference type="ARBA" id="ARBA00023002"/>
    </source>
</evidence>
<evidence type="ECO:0000256" key="3">
    <source>
        <dbReference type="ARBA" id="ARBA00022723"/>
    </source>
</evidence>
<protein>
    <submittedName>
        <fullName evidence="8">DivQ protein</fullName>
    </submittedName>
</protein>
<evidence type="ECO:0000256" key="6">
    <source>
        <dbReference type="ARBA" id="ARBA00023033"/>
    </source>
</evidence>
<dbReference type="GO" id="GO:0016705">
    <property type="term" value="F:oxidoreductase activity, acting on paired donors, with incorporation or reduction of molecular oxygen"/>
    <property type="evidence" value="ECO:0007669"/>
    <property type="project" value="InterPro"/>
</dbReference>
<keyword evidence="3 7" id="KW-0479">Metal-binding</keyword>
<keyword evidence="5 7" id="KW-0408">Iron</keyword>
<evidence type="ECO:0000256" key="2">
    <source>
        <dbReference type="ARBA" id="ARBA00022617"/>
    </source>
</evidence>
<evidence type="ECO:0000256" key="1">
    <source>
        <dbReference type="ARBA" id="ARBA00010617"/>
    </source>
</evidence>
<dbReference type="PRINTS" id="PR00359">
    <property type="entry name" value="BP450"/>
</dbReference>
<gene>
    <name evidence="8" type="primary">divQ</name>
</gene>
<reference evidence="8" key="1">
    <citation type="journal article" date="2014" name="ChemBioChem">
        <title>Identification of the divergolide biosynthetic gene cluster.</title>
        <authorList>
            <person name="Xu Z."/>
            <person name="Ding L."/>
            <person name="Baunach M."/>
            <person name="Hertweck C."/>
        </authorList>
    </citation>
    <scope>NUCLEOTIDE SEQUENCE</scope>
</reference>
<keyword evidence="4 7" id="KW-0560">Oxidoreductase</keyword>
<comment type="similarity">
    <text evidence="1 7">Belongs to the cytochrome P450 family.</text>
</comment>
<dbReference type="PANTHER" id="PTHR46696:SF1">
    <property type="entry name" value="CYTOCHROME P450 YJIB-RELATED"/>
    <property type="match status" value="1"/>
</dbReference>
<dbReference type="GO" id="GO:0005506">
    <property type="term" value="F:iron ion binding"/>
    <property type="evidence" value="ECO:0007669"/>
    <property type="project" value="InterPro"/>
</dbReference>
<dbReference type="InterPro" id="IPR036396">
    <property type="entry name" value="Cyt_P450_sf"/>
</dbReference>
<keyword evidence="6 7" id="KW-0503">Monooxygenase</keyword>
<dbReference type="SUPFAM" id="SSF48264">
    <property type="entry name" value="Cytochrome P450"/>
    <property type="match status" value="1"/>
</dbReference>
<evidence type="ECO:0000313" key="8">
    <source>
        <dbReference type="EMBL" id="CCP20055.1"/>
    </source>
</evidence>
<dbReference type="GO" id="GO:0004497">
    <property type="term" value="F:monooxygenase activity"/>
    <property type="evidence" value="ECO:0007669"/>
    <property type="project" value="UniProtKB-KW"/>
</dbReference>
<name>A0A0A0MP65_9ACTN</name>
<evidence type="ECO:0000256" key="7">
    <source>
        <dbReference type="RuleBase" id="RU000461"/>
    </source>
</evidence>
<dbReference type="InterPro" id="IPR001128">
    <property type="entry name" value="Cyt_P450"/>
</dbReference>
<dbReference type="FunFam" id="1.10.630.10:FF:000018">
    <property type="entry name" value="Cytochrome P450 monooxygenase"/>
    <property type="match status" value="1"/>
</dbReference>
<proteinExistence type="inferred from homology"/>
<dbReference type="EMBL" id="HF563079">
    <property type="protein sequence ID" value="CCP20055.1"/>
    <property type="molecule type" value="Genomic_DNA"/>
</dbReference>
<sequence>MTEIESEHFPIFDPQSIAAERNRHVPPRRVSMNGMPVWLVSRYDEVRECLSNPALSPPAAFAAEQGQATPLSGLFEDTVIGSNPPTHTRLRQPLTKVFNIRRVDQLRPRIQEVTDSLLDEVAADGGADLVPALAVPLPLLVICELLGVPTTDRELIHRNAQAMLASGFDPEAIAASQAAAAELWSYMADLTERKRRSPGNDLVSDLVAASDEERLSERELVAGCRALVIAGYELTSGFIGNALHSLLSRPEVAAGLRERPEIDLRGVDELLRHDGPGQFNVRFVNVDFALGGVDMHPGDQVLLDLEAANTDPSRYVDGKELDLTRDSAMHVQFGYGIHFCVGAPLARVEGEIAINTLFRRFPDIELAKPADEMARNANPFQRSLSELPVRFSPRG</sequence>
<dbReference type="PANTHER" id="PTHR46696">
    <property type="entry name" value="P450, PUTATIVE (EUROFUNG)-RELATED"/>
    <property type="match status" value="1"/>
</dbReference>
<dbReference type="CDD" id="cd11029">
    <property type="entry name" value="CYP107-like"/>
    <property type="match status" value="1"/>
</dbReference>
<accession>A0A0A0MP65</accession>
<dbReference type="InterPro" id="IPR002397">
    <property type="entry name" value="Cyt_P450_B"/>
</dbReference>
<dbReference type="Gene3D" id="1.10.630.10">
    <property type="entry name" value="Cytochrome P450"/>
    <property type="match status" value="1"/>
</dbReference>
<evidence type="ECO:0000256" key="5">
    <source>
        <dbReference type="ARBA" id="ARBA00023004"/>
    </source>
</evidence>
<dbReference type="GO" id="GO:0020037">
    <property type="term" value="F:heme binding"/>
    <property type="evidence" value="ECO:0007669"/>
    <property type="project" value="InterPro"/>
</dbReference>
<dbReference type="Pfam" id="PF00067">
    <property type="entry name" value="p450"/>
    <property type="match status" value="1"/>
</dbReference>